<dbReference type="CDD" id="cd00761">
    <property type="entry name" value="Glyco_tranf_GTA_type"/>
    <property type="match status" value="1"/>
</dbReference>
<feature type="transmembrane region" description="Helical" evidence="1">
    <location>
        <begin position="308"/>
        <end position="325"/>
    </location>
</feature>
<evidence type="ECO:0000313" key="3">
    <source>
        <dbReference type="EMBL" id="MDR9895068.1"/>
    </source>
</evidence>
<evidence type="ECO:0000313" key="4">
    <source>
        <dbReference type="Proteomes" id="UP000667802"/>
    </source>
</evidence>
<dbReference type="AlphaFoldDB" id="A0AAP5M9U2"/>
<keyword evidence="1" id="KW-0812">Transmembrane</keyword>
<dbReference type="GO" id="GO:0016758">
    <property type="term" value="F:hexosyltransferase activity"/>
    <property type="evidence" value="ECO:0007669"/>
    <property type="project" value="UniProtKB-ARBA"/>
</dbReference>
<comment type="caution">
    <text evidence="3">The sequence shown here is derived from an EMBL/GenBank/DDBJ whole genome shotgun (WGS) entry which is preliminary data.</text>
</comment>
<dbReference type="EMBL" id="JAALHA020000004">
    <property type="protein sequence ID" value="MDR9895068.1"/>
    <property type="molecule type" value="Genomic_DNA"/>
</dbReference>
<keyword evidence="1" id="KW-1133">Transmembrane helix</keyword>
<dbReference type="InterPro" id="IPR001173">
    <property type="entry name" value="Glyco_trans_2-like"/>
</dbReference>
<feature type="domain" description="Glycosyltransferase 2-like" evidence="2">
    <location>
        <begin position="7"/>
        <end position="121"/>
    </location>
</feature>
<dbReference type="PANTHER" id="PTHR22916:SF3">
    <property type="entry name" value="UDP-GLCNAC:BETAGAL BETA-1,3-N-ACETYLGLUCOSAMINYLTRANSFERASE-LIKE PROTEIN 1"/>
    <property type="match status" value="1"/>
</dbReference>
<dbReference type="RefSeq" id="WP_208345018.1">
    <property type="nucleotide sequence ID" value="NZ_CAWQFN010000571.1"/>
</dbReference>
<gene>
    <name evidence="3" type="ORF">G7B40_010885</name>
</gene>
<accession>A0AAP5M9U2</accession>
<keyword evidence="4" id="KW-1185">Reference proteome</keyword>
<proteinExistence type="predicted"/>
<name>A0AAP5M9U2_9CYAN</name>
<protein>
    <submittedName>
        <fullName evidence="3">Glycosyltransferase</fullName>
    </submittedName>
</protein>
<dbReference type="PANTHER" id="PTHR22916">
    <property type="entry name" value="GLYCOSYLTRANSFERASE"/>
    <property type="match status" value="1"/>
</dbReference>
<sequence>MVKRLVSIIINNYNYSQFIRQAIDSALSQNYPNTEVIVVDDGSTDNSPEIINSYGTQIIPILKNNGGQASAFNVGFQASKGEIIIFLDADDYLFPKTAQEVVAIWKPGLAIVQYRLELVDTVGKFLDIYPCSEIQLDSGNVLPILLSKGSYSGLVTSGNAFSREALTKILPMPEMNFRICADGYITTLIPFYGQILSIEQPLGGYRKHTINAWSLSGRNKIQAEQCWKSIKHDFLKFEILAQKANEFGYAVTNSVDSRNYFHLRCRIASLRLDPRNHPVPYDSRLGLAWKGCWATWKYSGYSSWKRKLILSFWFLWVAFMPQGLAEPVINWLLMQQSRPKNVDKIVKKIRWLFG</sequence>
<dbReference type="SUPFAM" id="SSF53448">
    <property type="entry name" value="Nucleotide-diphospho-sugar transferases"/>
    <property type="match status" value="1"/>
</dbReference>
<evidence type="ECO:0000256" key="1">
    <source>
        <dbReference type="SAM" id="Phobius"/>
    </source>
</evidence>
<keyword evidence="1" id="KW-0472">Membrane</keyword>
<evidence type="ECO:0000259" key="2">
    <source>
        <dbReference type="Pfam" id="PF00535"/>
    </source>
</evidence>
<dbReference type="InterPro" id="IPR029044">
    <property type="entry name" value="Nucleotide-diphossugar_trans"/>
</dbReference>
<dbReference type="Proteomes" id="UP000667802">
    <property type="component" value="Unassembled WGS sequence"/>
</dbReference>
<dbReference type="Gene3D" id="3.90.550.10">
    <property type="entry name" value="Spore Coat Polysaccharide Biosynthesis Protein SpsA, Chain A"/>
    <property type="match status" value="1"/>
</dbReference>
<organism evidence="3 4">
    <name type="scientific">Aetokthonos hydrillicola Thurmond2011</name>
    <dbReference type="NCBI Taxonomy" id="2712845"/>
    <lineage>
        <taxon>Bacteria</taxon>
        <taxon>Bacillati</taxon>
        <taxon>Cyanobacteriota</taxon>
        <taxon>Cyanophyceae</taxon>
        <taxon>Nostocales</taxon>
        <taxon>Hapalosiphonaceae</taxon>
        <taxon>Aetokthonos</taxon>
    </lineage>
</organism>
<dbReference type="Pfam" id="PF00535">
    <property type="entry name" value="Glycos_transf_2"/>
    <property type="match status" value="1"/>
</dbReference>
<reference evidence="4" key="1">
    <citation type="journal article" date="2021" name="Science">
        <title>Hunting the eagle killer: A cyanobacterial neurotoxin causes vacuolar myelinopathy.</title>
        <authorList>
            <person name="Breinlinger S."/>
            <person name="Phillips T.J."/>
            <person name="Haram B.N."/>
            <person name="Mares J."/>
            <person name="Martinez Yerena J.A."/>
            <person name="Hrouzek P."/>
            <person name="Sobotka R."/>
            <person name="Henderson W.M."/>
            <person name="Schmieder P."/>
            <person name="Williams S.M."/>
            <person name="Lauderdale J.D."/>
            <person name="Wilde H.D."/>
            <person name="Gerrin W."/>
            <person name="Kust A."/>
            <person name="Washington J.W."/>
            <person name="Wagner C."/>
            <person name="Geier B."/>
            <person name="Liebeke M."/>
            <person name="Enke H."/>
            <person name="Niedermeyer T.H.J."/>
            <person name="Wilde S.B."/>
        </authorList>
    </citation>
    <scope>NUCLEOTIDE SEQUENCE [LARGE SCALE GENOMIC DNA]</scope>
    <source>
        <strain evidence="4">Thurmond2011</strain>
    </source>
</reference>